<keyword evidence="3" id="KW-1185">Reference proteome</keyword>
<dbReference type="Proteomes" id="UP000659698">
    <property type="component" value="Unassembled WGS sequence"/>
</dbReference>
<evidence type="ECO:0000313" key="3">
    <source>
        <dbReference type="Proteomes" id="UP000659698"/>
    </source>
</evidence>
<evidence type="ECO:0000259" key="1">
    <source>
        <dbReference type="Pfam" id="PF03811"/>
    </source>
</evidence>
<dbReference type="RefSeq" id="WP_186634208.1">
    <property type="nucleotide sequence ID" value="NZ_JACOAF010000014.1"/>
</dbReference>
<comment type="caution">
    <text evidence="2">The sequence shown here is derived from an EMBL/GenBank/DDBJ whole genome shotgun (WGS) entry which is preliminary data.</text>
</comment>
<name>A0ABR6VPL6_9BACT</name>
<evidence type="ECO:0000313" key="2">
    <source>
        <dbReference type="EMBL" id="MBC3539133.1"/>
    </source>
</evidence>
<dbReference type="EMBL" id="JACOAF010000014">
    <property type="protein sequence ID" value="MBC3539133.1"/>
    <property type="molecule type" value="Genomic_DNA"/>
</dbReference>
<feature type="domain" description="InsA N-terminal zinc ribbon" evidence="1">
    <location>
        <begin position="7"/>
        <end position="36"/>
    </location>
</feature>
<dbReference type="InterPro" id="IPR003220">
    <property type="entry name" value="InsA_N_dom_Znf"/>
</dbReference>
<gene>
    <name evidence="2" type="ORF">H7U12_05535</name>
</gene>
<accession>A0ABR6VPL6</accession>
<reference evidence="2 3" key="1">
    <citation type="journal article" date="2019" name="Int. J. Syst. Evol. Microbiol.">
        <title>Rufibacter sediminis sp. nov., isolated from freshwater lake sediment.</title>
        <authorList>
            <person name="Qu J.H."/>
            <person name="Zhang L.J."/>
            <person name="Fu Y.H."/>
            <person name="Li H.F."/>
        </authorList>
    </citation>
    <scope>NUCLEOTIDE SEQUENCE [LARGE SCALE GENOMIC DNA]</scope>
    <source>
        <strain evidence="2 3">H-1</strain>
    </source>
</reference>
<proteinExistence type="predicted"/>
<organism evidence="2 3">
    <name type="scientific">Rufibacter sediminis</name>
    <dbReference type="NCBI Taxonomy" id="2762756"/>
    <lineage>
        <taxon>Bacteria</taxon>
        <taxon>Pseudomonadati</taxon>
        <taxon>Bacteroidota</taxon>
        <taxon>Cytophagia</taxon>
        <taxon>Cytophagales</taxon>
        <taxon>Hymenobacteraceae</taxon>
        <taxon>Rufibacter</taxon>
    </lineage>
</organism>
<protein>
    <recommendedName>
        <fullName evidence="1">InsA N-terminal zinc ribbon domain-containing protein</fullName>
    </recommendedName>
</protein>
<sequence>MCEILTKINCPHCQSSKVARNGKEKNGNQNLLCRHCGFWSVTVVSGISGSCSGKAGSAFCTTCAGRETGSVFTRPASITNAVQIDEAWGFVGKRRKGKYWLPYAYSPETDEILAYESTASGKAHHRQGPALKTERVSIRVSGPATEGL</sequence>
<dbReference type="Pfam" id="PF03811">
    <property type="entry name" value="Zn_ribbon_InsA"/>
    <property type="match status" value="1"/>
</dbReference>